<organism evidence="1 2">
    <name type="scientific">Olivibacter jilunii</name>
    <dbReference type="NCBI Taxonomy" id="985016"/>
    <lineage>
        <taxon>Bacteria</taxon>
        <taxon>Pseudomonadati</taxon>
        <taxon>Bacteroidota</taxon>
        <taxon>Sphingobacteriia</taxon>
        <taxon>Sphingobacteriales</taxon>
        <taxon>Sphingobacteriaceae</taxon>
        <taxon>Olivibacter</taxon>
    </lineage>
</organism>
<dbReference type="Proteomes" id="UP001597560">
    <property type="component" value="Unassembled WGS sequence"/>
</dbReference>
<gene>
    <name evidence="1" type="ORF">ACFS6J_23770</name>
</gene>
<name>A0ABW6B8N0_9SPHI</name>
<dbReference type="EMBL" id="JBHUPA010000029">
    <property type="protein sequence ID" value="MFD2964839.1"/>
    <property type="molecule type" value="Genomic_DNA"/>
</dbReference>
<accession>A0ABW6B8N0</accession>
<evidence type="ECO:0000313" key="2">
    <source>
        <dbReference type="Proteomes" id="UP001597560"/>
    </source>
</evidence>
<dbReference type="Pfam" id="PF12686">
    <property type="entry name" value="DUF3800"/>
    <property type="match status" value="1"/>
</dbReference>
<protein>
    <submittedName>
        <fullName evidence="1">DUF3800 domain-containing protein</fullName>
    </submittedName>
</protein>
<sequence length="251" mass="30070">MRPTINIYCDESCHLETDGQPVMVLGAVYCPIEKKDEIFERLYSLKVKHGLIPKNKKDEKDNRAYYELKWNKVSEGKLEYFKDVINYFFDDDHLQFRVLVVSNKSEIAYETFQHTHDTFYYKMYFGMLKAILNPDFSHHIYIDIKDTRSREKVHKLEQVLRNDKYDYSKEIIKKVQQVRSHEVEILQLTDLLVGATGYVNRGLTSSKAKNELVNLIRHRSKYSLTKSTLLRERKFNIFIWEPQKPYFVYEQ</sequence>
<dbReference type="InterPro" id="IPR024524">
    <property type="entry name" value="DUF3800"/>
</dbReference>
<comment type="caution">
    <text evidence="1">The sequence shown here is derived from an EMBL/GenBank/DDBJ whole genome shotgun (WGS) entry which is preliminary data.</text>
</comment>
<dbReference type="RefSeq" id="WP_377613127.1">
    <property type="nucleotide sequence ID" value="NZ_JBHUPA010000029.1"/>
</dbReference>
<keyword evidence="2" id="KW-1185">Reference proteome</keyword>
<reference evidence="2" key="1">
    <citation type="journal article" date="2019" name="Int. J. Syst. Evol. Microbiol.">
        <title>The Global Catalogue of Microorganisms (GCM) 10K type strain sequencing project: providing services to taxonomists for standard genome sequencing and annotation.</title>
        <authorList>
            <consortium name="The Broad Institute Genomics Platform"/>
            <consortium name="The Broad Institute Genome Sequencing Center for Infectious Disease"/>
            <person name="Wu L."/>
            <person name="Ma J."/>
        </authorList>
    </citation>
    <scope>NUCLEOTIDE SEQUENCE [LARGE SCALE GENOMIC DNA]</scope>
    <source>
        <strain evidence="2">KCTC 23098</strain>
    </source>
</reference>
<evidence type="ECO:0000313" key="1">
    <source>
        <dbReference type="EMBL" id="MFD2964839.1"/>
    </source>
</evidence>
<proteinExistence type="predicted"/>